<reference evidence="6" key="1">
    <citation type="submission" date="2025-08" db="UniProtKB">
        <authorList>
            <consortium name="Ensembl"/>
        </authorList>
    </citation>
    <scope>IDENTIFICATION</scope>
</reference>
<dbReference type="InterPro" id="IPR013783">
    <property type="entry name" value="Ig-like_fold"/>
</dbReference>
<dbReference type="GO" id="GO:0042110">
    <property type="term" value="P:T cell activation"/>
    <property type="evidence" value="ECO:0007669"/>
    <property type="project" value="TreeGrafter"/>
</dbReference>
<evidence type="ECO:0000256" key="3">
    <source>
        <dbReference type="ARBA" id="ARBA00023136"/>
    </source>
</evidence>
<dbReference type="PROSITE" id="PS50835">
    <property type="entry name" value="IG_LIKE"/>
    <property type="match status" value="1"/>
</dbReference>
<dbReference type="InterPro" id="IPR015631">
    <property type="entry name" value="CD2/SLAM_rcpt"/>
</dbReference>
<accession>A0A669QKK6</accession>
<dbReference type="Ensembl" id="ENSPCLT00000029451.1">
    <property type="protein sequence ID" value="ENSPCLP00000021304.1"/>
    <property type="gene ID" value="ENSPCLG00000018655.1"/>
</dbReference>
<protein>
    <recommendedName>
        <fullName evidence="5">Ig-like domain-containing protein</fullName>
    </recommendedName>
</protein>
<dbReference type="InterPro" id="IPR036179">
    <property type="entry name" value="Ig-like_dom_sf"/>
</dbReference>
<keyword evidence="4" id="KW-0325">Glycoprotein</keyword>
<evidence type="ECO:0000256" key="4">
    <source>
        <dbReference type="ARBA" id="ARBA00023180"/>
    </source>
</evidence>
<feature type="domain" description="Ig-like" evidence="5">
    <location>
        <begin position="251"/>
        <end position="322"/>
    </location>
</feature>
<keyword evidence="7" id="KW-1185">Reference proteome</keyword>
<dbReference type="OMA" id="IAIHENG"/>
<dbReference type="OrthoDB" id="9835793at2759"/>
<dbReference type="PANTHER" id="PTHR12080">
    <property type="entry name" value="SIGNALING LYMPHOCYTIC ACTIVATION MOLECULE"/>
    <property type="match status" value="1"/>
</dbReference>
<keyword evidence="2" id="KW-0732">Signal</keyword>
<reference evidence="6" key="2">
    <citation type="submission" date="2025-09" db="UniProtKB">
        <authorList>
            <consortium name="Ensembl"/>
        </authorList>
    </citation>
    <scope>IDENTIFICATION</scope>
</reference>
<sequence>MAGATALHATELGELCSPGYPQTTPTLRILPSFLSWPQGKLTSHPYLLAGGGSDQQPPGGLIDPNCASERSAPQVRKSSKYAVIKTTREGLGQQARFWEWGPQTRNRGVAAGGLFEMLGVDFGRQHGMKVAVVLTGQLLVFFVKAWAQQDQMHVEGLSGGVAYLIPSTQGSFHKVEWRFGKDLKIAIHERGEKVRYPNGPYKGRLELFSNNTLRMDHLRKNDSNTYWVYMEDGVGIEHPESIRLQVYDAVPKPTINFMVDESNPESCKVTLNCSVGLEDVTYEWLPPMRITSNGGSELFLSFSPLMEVYTCVAKNPVSSNSSRLIHRHPCSWEAESSAATTSIKTSVLVSLGCLLLLLLTPP</sequence>
<dbReference type="Gene3D" id="2.60.40.10">
    <property type="entry name" value="Immunoglobulins"/>
    <property type="match status" value="2"/>
</dbReference>
<dbReference type="AlphaFoldDB" id="A0A669QKK6"/>
<evidence type="ECO:0000256" key="1">
    <source>
        <dbReference type="ARBA" id="ARBA00004370"/>
    </source>
</evidence>
<dbReference type="GO" id="GO:0009897">
    <property type="term" value="C:external side of plasma membrane"/>
    <property type="evidence" value="ECO:0007669"/>
    <property type="project" value="TreeGrafter"/>
</dbReference>
<keyword evidence="3" id="KW-0472">Membrane</keyword>
<evidence type="ECO:0000256" key="2">
    <source>
        <dbReference type="ARBA" id="ARBA00022729"/>
    </source>
</evidence>
<dbReference type="RefSeq" id="XP_031462184.1">
    <property type="nucleotide sequence ID" value="XM_031606324.1"/>
</dbReference>
<dbReference type="PANTHER" id="PTHR12080:SF18">
    <property type="entry name" value="SLAM FAMILY MEMBER 9"/>
    <property type="match status" value="1"/>
</dbReference>
<evidence type="ECO:0000259" key="5">
    <source>
        <dbReference type="PROSITE" id="PS50835"/>
    </source>
</evidence>
<name>A0A669QKK6_PHACC</name>
<evidence type="ECO:0000313" key="6">
    <source>
        <dbReference type="Ensembl" id="ENSPCLP00000021304.1"/>
    </source>
</evidence>
<gene>
    <name evidence="6" type="primary">LOC116237278</name>
</gene>
<comment type="subcellular location">
    <subcellularLocation>
        <location evidence="1">Membrane</location>
    </subcellularLocation>
</comment>
<organism evidence="6 7">
    <name type="scientific">Phasianus colchicus</name>
    <name type="common">Common pheasant</name>
    <dbReference type="NCBI Taxonomy" id="9054"/>
    <lineage>
        <taxon>Eukaryota</taxon>
        <taxon>Metazoa</taxon>
        <taxon>Chordata</taxon>
        <taxon>Craniata</taxon>
        <taxon>Vertebrata</taxon>
        <taxon>Euteleostomi</taxon>
        <taxon>Archelosauria</taxon>
        <taxon>Archosauria</taxon>
        <taxon>Dinosauria</taxon>
        <taxon>Saurischia</taxon>
        <taxon>Theropoda</taxon>
        <taxon>Coelurosauria</taxon>
        <taxon>Aves</taxon>
        <taxon>Neognathae</taxon>
        <taxon>Galloanserae</taxon>
        <taxon>Galliformes</taxon>
        <taxon>Phasianidae</taxon>
        <taxon>Phasianinae</taxon>
        <taxon>Phasianus</taxon>
    </lineage>
</organism>
<dbReference type="InterPro" id="IPR007110">
    <property type="entry name" value="Ig-like_dom"/>
</dbReference>
<evidence type="ECO:0000313" key="7">
    <source>
        <dbReference type="Proteomes" id="UP000472261"/>
    </source>
</evidence>
<proteinExistence type="predicted"/>
<dbReference type="SUPFAM" id="SSF48726">
    <property type="entry name" value="Immunoglobulin"/>
    <property type="match status" value="1"/>
</dbReference>
<dbReference type="KEGG" id="pcoc:116237278"/>
<dbReference type="GeneID" id="116237278"/>
<dbReference type="Proteomes" id="UP000472261">
    <property type="component" value="Unplaced"/>
</dbReference>